<evidence type="ECO:0000313" key="4">
    <source>
        <dbReference type="Proteomes" id="UP001233999"/>
    </source>
</evidence>
<dbReference type="CDD" id="cd00136">
    <property type="entry name" value="PDZ_canonical"/>
    <property type="match status" value="1"/>
</dbReference>
<comment type="caution">
    <text evidence="3">The sequence shown here is derived from an EMBL/GenBank/DDBJ whole genome shotgun (WGS) entry which is preliminary data.</text>
</comment>
<reference evidence="3" key="1">
    <citation type="journal article" date="2023" name="IScience">
        <title>Live-bearing cockroach genome reveals convergent evolutionary mechanisms linked to viviparity in insects and beyond.</title>
        <authorList>
            <person name="Fouks B."/>
            <person name="Harrison M.C."/>
            <person name="Mikhailova A.A."/>
            <person name="Marchal E."/>
            <person name="English S."/>
            <person name="Carruthers M."/>
            <person name="Jennings E.C."/>
            <person name="Chiamaka E.L."/>
            <person name="Frigard R.A."/>
            <person name="Pippel M."/>
            <person name="Attardo G.M."/>
            <person name="Benoit J.B."/>
            <person name="Bornberg-Bauer E."/>
            <person name="Tobe S.S."/>
        </authorList>
    </citation>
    <scope>NUCLEOTIDE SEQUENCE</scope>
    <source>
        <strain evidence="3">Stay&amp;Tobe</strain>
    </source>
</reference>
<evidence type="ECO:0000313" key="3">
    <source>
        <dbReference type="EMBL" id="KAJ9595950.1"/>
    </source>
</evidence>
<dbReference type="Gene3D" id="2.30.42.10">
    <property type="match status" value="1"/>
</dbReference>
<feature type="compositionally biased region" description="Polar residues" evidence="1">
    <location>
        <begin position="902"/>
        <end position="913"/>
    </location>
</feature>
<feature type="region of interest" description="Disordered" evidence="1">
    <location>
        <begin position="902"/>
        <end position="926"/>
    </location>
</feature>
<name>A0AAD8AC22_DIPPU</name>
<proteinExistence type="predicted"/>
<evidence type="ECO:0000259" key="2">
    <source>
        <dbReference type="PROSITE" id="PS50106"/>
    </source>
</evidence>
<feature type="compositionally biased region" description="Low complexity" evidence="1">
    <location>
        <begin position="591"/>
        <end position="602"/>
    </location>
</feature>
<feature type="non-terminal residue" evidence="3">
    <location>
        <position position="926"/>
    </location>
</feature>
<feature type="compositionally biased region" description="Basic and acidic residues" evidence="1">
    <location>
        <begin position="378"/>
        <end position="395"/>
    </location>
</feature>
<dbReference type="PANTHER" id="PTHR19964">
    <property type="entry name" value="MULTIPLE PDZ DOMAIN PROTEIN"/>
    <property type="match status" value="1"/>
</dbReference>
<feature type="compositionally biased region" description="Acidic residues" evidence="1">
    <location>
        <begin position="790"/>
        <end position="799"/>
    </location>
</feature>
<dbReference type="Pfam" id="PF00595">
    <property type="entry name" value="PDZ"/>
    <property type="match status" value="1"/>
</dbReference>
<dbReference type="PANTHER" id="PTHR19964:SF97">
    <property type="entry name" value="PDZ DOMAIN-CONTAINING PROTEIN"/>
    <property type="match status" value="1"/>
</dbReference>
<organism evidence="3 4">
    <name type="scientific">Diploptera punctata</name>
    <name type="common">Pacific beetle cockroach</name>
    <dbReference type="NCBI Taxonomy" id="6984"/>
    <lineage>
        <taxon>Eukaryota</taxon>
        <taxon>Metazoa</taxon>
        <taxon>Ecdysozoa</taxon>
        <taxon>Arthropoda</taxon>
        <taxon>Hexapoda</taxon>
        <taxon>Insecta</taxon>
        <taxon>Pterygota</taxon>
        <taxon>Neoptera</taxon>
        <taxon>Polyneoptera</taxon>
        <taxon>Dictyoptera</taxon>
        <taxon>Blattodea</taxon>
        <taxon>Blaberoidea</taxon>
        <taxon>Blaberidae</taxon>
        <taxon>Diplopterinae</taxon>
        <taxon>Diploptera</taxon>
    </lineage>
</organism>
<dbReference type="Proteomes" id="UP001233999">
    <property type="component" value="Unassembled WGS sequence"/>
</dbReference>
<dbReference type="SUPFAM" id="SSF50156">
    <property type="entry name" value="PDZ domain-like"/>
    <property type="match status" value="1"/>
</dbReference>
<feature type="compositionally biased region" description="Polar residues" evidence="1">
    <location>
        <begin position="873"/>
        <end position="882"/>
    </location>
</feature>
<feature type="domain" description="PDZ" evidence="2">
    <location>
        <begin position="145"/>
        <end position="210"/>
    </location>
</feature>
<feature type="compositionally biased region" description="Acidic residues" evidence="1">
    <location>
        <begin position="470"/>
        <end position="483"/>
    </location>
</feature>
<dbReference type="InterPro" id="IPR036034">
    <property type="entry name" value="PDZ_sf"/>
</dbReference>
<dbReference type="InterPro" id="IPR001478">
    <property type="entry name" value="PDZ"/>
</dbReference>
<keyword evidence="4" id="KW-1185">Reference proteome</keyword>
<dbReference type="EMBL" id="JASPKZ010002301">
    <property type="protein sequence ID" value="KAJ9595950.1"/>
    <property type="molecule type" value="Genomic_DNA"/>
</dbReference>
<accession>A0AAD8AC22</accession>
<protein>
    <recommendedName>
        <fullName evidence="2">PDZ domain-containing protein</fullName>
    </recommendedName>
</protein>
<feature type="region of interest" description="Disordered" evidence="1">
    <location>
        <begin position="718"/>
        <end position="749"/>
    </location>
</feature>
<dbReference type="SMART" id="SM00228">
    <property type="entry name" value="PDZ"/>
    <property type="match status" value="1"/>
</dbReference>
<feature type="region of interest" description="Disordered" evidence="1">
    <location>
        <begin position="284"/>
        <end position="678"/>
    </location>
</feature>
<sequence length="926" mass="101567">SQLVFLPYLLINHCSSSRLKNNPPSPGEGVGVTISMKLLSFVVPSHPPVLISWRPHEPCCDVGKHLVLVTDPEGAADQYAFDNPCFKDGTPIGRTTLEKEPAGKLDQKELFQARWSPWGALVGPRTADKRRALDDSFIGEPQVNVVSLRSHDFTGLGFNICGNMRDGIFVKDVLHRGPASESGRIAPGDRIDGIRISFRHMVFEDALTILSYASPYDVQLEVENASNSRPSTLIRTKRTSGSSIAPADRICHPFYRSQSIAALLRSCPNAITAIGKASLKRMQQMGGLAKSPRAEDNTDYPTLKLSTSPTDDRKRDSTKLEKTAPVVKPERVKKSPSLTQDDSLSRFPKFGVRVLPPNDTDTLPAEHQQNEQNSIIEKVSEEDGVRHKQYDERGIDIGPVQPEEPQHNTTPEPPAGSEEEESEPSKLSIEGEIPTEIPEEVRRAAMAARSNRKSSAGNVVAELSIKVQDEESYSEGEGEDNQDSLERTPKRPNKRKAPPPPEEEEEEKPPSPEASPQQKREVTEEDNIQTACVDIPEVTNITIEDKAEEDQDDKLKHMDYDIGVNVNSDSDSDAGEDKKAKKGGTTIELNSSHITIHHSPSSELENDSTRKAASLGDLSRLDSEQPMSVLERAVSLDLADGGTPHGSKKRKAPLPPPGEDYLGMPDGDEGIAHRKEPRLDSAMDTFQRRRLKKSSDWGTLEEALMQSEEKTVVCITPEPEHHDDQEMDTQPPELPTSPVPTLSSFKPSPSMTYITEIQVLTSGDSCEGASSSSQEESGVAQRVLQYNVETEPEEPEEPEPAPQKGNVTVTAIRSTASRIPTRVSTSQPSVTIAGNHVTEEKRIKPARPPVPPRKSETSEGGATRITTPGKFISFSSLTPTDNRNSTSFEQWVFLDDNATTNGLEPVPRSQSVTHIVLDAQQPNGKP</sequence>
<feature type="compositionally biased region" description="Basic and acidic residues" evidence="1">
    <location>
        <begin position="310"/>
        <end position="333"/>
    </location>
</feature>
<dbReference type="PROSITE" id="PS50106">
    <property type="entry name" value="PDZ"/>
    <property type="match status" value="1"/>
</dbReference>
<feature type="compositionally biased region" description="Low complexity" evidence="1">
    <location>
        <begin position="425"/>
        <end position="436"/>
    </location>
</feature>
<feature type="compositionally biased region" description="Polar residues" evidence="1">
    <location>
        <begin position="805"/>
        <end position="832"/>
    </location>
</feature>
<dbReference type="InterPro" id="IPR051342">
    <property type="entry name" value="PDZ_scaffold"/>
</dbReference>
<feature type="compositionally biased region" description="Polar residues" evidence="1">
    <location>
        <begin position="739"/>
        <end position="749"/>
    </location>
</feature>
<feature type="compositionally biased region" description="Low complexity" evidence="1">
    <location>
        <begin position="763"/>
        <end position="778"/>
    </location>
</feature>
<gene>
    <name evidence="3" type="ORF">L9F63_012843</name>
</gene>
<feature type="region of interest" description="Disordered" evidence="1">
    <location>
        <begin position="763"/>
        <end position="882"/>
    </location>
</feature>
<dbReference type="AlphaFoldDB" id="A0AAD8AC22"/>
<reference evidence="3" key="2">
    <citation type="submission" date="2023-05" db="EMBL/GenBank/DDBJ databases">
        <authorList>
            <person name="Fouks B."/>
        </authorList>
    </citation>
    <scope>NUCLEOTIDE SEQUENCE</scope>
    <source>
        <strain evidence="3">Stay&amp;Tobe</strain>
        <tissue evidence="3">Testes</tissue>
    </source>
</reference>
<evidence type="ECO:0000256" key="1">
    <source>
        <dbReference type="SAM" id="MobiDB-lite"/>
    </source>
</evidence>